<evidence type="ECO:0000256" key="1">
    <source>
        <dbReference type="SAM" id="Phobius"/>
    </source>
</evidence>
<keyword evidence="1" id="KW-0812">Transmembrane</keyword>
<dbReference type="EMBL" id="KV441558">
    <property type="protein sequence ID" value="OAG00920.1"/>
    <property type="molecule type" value="Genomic_DNA"/>
</dbReference>
<keyword evidence="1" id="KW-1133">Transmembrane helix</keyword>
<keyword evidence="3" id="KW-1185">Reference proteome</keyword>
<dbReference type="AlphaFoldDB" id="A0A177C2Q9"/>
<dbReference type="Proteomes" id="UP000077069">
    <property type="component" value="Unassembled WGS sequence"/>
</dbReference>
<dbReference type="GeneID" id="28769176"/>
<dbReference type="InParanoid" id="A0A177C2Q9"/>
<sequence>MGSNRRTSAVSPPSNHALLVYLSFQSSRVSRCSRVYNITQFLCAQLLGQLISLLGLSVWICSRRTSGALRGHARARFRRHLETLLRLSNESES</sequence>
<feature type="transmembrane region" description="Helical" evidence="1">
    <location>
        <begin position="38"/>
        <end position="61"/>
    </location>
</feature>
<reference evidence="2 3" key="1">
    <citation type="submission" date="2016-05" db="EMBL/GenBank/DDBJ databases">
        <title>Comparative analysis of secretome profiles of manganese(II)-oxidizing ascomycete fungi.</title>
        <authorList>
            <consortium name="DOE Joint Genome Institute"/>
            <person name="Zeiner C.A."/>
            <person name="Purvine S.O."/>
            <person name="Zink E.M."/>
            <person name="Wu S."/>
            <person name="Pasa-Tolic L."/>
            <person name="Chaput D.L."/>
            <person name="Haridas S."/>
            <person name="Grigoriev I.V."/>
            <person name="Santelli C.M."/>
            <person name="Hansel C.M."/>
        </authorList>
    </citation>
    <scope>NUCLEOTIDE SEQUENCE [LARGE SCALE GENOMIC DNA]</scope>
    <source>
        <strain evidence="2 3">AP3s5-JAC2a</strain>
    </source>
</reference>
<keyword evidence="1" id="KW-0472">Membrane</keyword>
<evidence type="ECO:0000313" key="2">
    <source>
        <dbReference type="EMBL" id="OAG00920.1"/>
    </source>
</evidence>
<protein>
    <submittedName>
        <fullName evidence="2">Uncharacterized protein</fullName>
    </submittedName>
</protein>
<evidence type="ECO:0000313" key="3">
    <source>
        <dbReference type="Proteomes" id="UP000077069"/>
    </source>
</evidence>
<name>A0A177C2Q9_9PLEO</name>
<dbReference type="RefSeq" id="XP_018031285.1">
    <property type="nucleotide sequence ID" value="XM_018185690.1"/>
</dbReference>
<proteinExistence type="predicted"/>
<gene>
    <name evidence="2" type="ORF">CC84DRAFT_271697</name>
</gene>
<organism evidence="2 3">
    <name type="scientific">Paraphaeosphaeria sporulosa</name>
    <dbReference type="NCBI Taxonomy" id="1460663"/>
    <lineage>
        <taxon>Eukaryota</taxon>
        <taxon>Fungi</taxon>
        <taxon>Dikarya</taxon>
        <taxon>Ascomycota</taxon>
        <taxon>Pezizomycotina</taxon>
        <taxon>Dothideomycetes</taxon>
        <taxon>Pleosporomycetidae</taxon>
        <taxon>Pleosporales</taxon>
        <taxon>Massarineae</taxon>
        <taxon>Didymosphaeriaceae</taxon>
        <taxon>Paraphaeosphaeria</taxon>
    </lineage>
</organism>
<accession>A0A177C2Q9</accession>